<comment type="caution">
    <text evidence="1">The sequence shown here is derived from an EMBL/GenBank/DDBJ whole genome shotgun (WGS) entry which is preliminary data.</text>
</comment>
<dbReference type="AlphaFoldDB" id="A0AAW9DUX6"/>
<evidence type="ECO:0000313" key="1">
    <source>
        <dbReference type="EMBL" id="MDX5933044.1"/>
    </source>
</evidence>
<keyword evidence="2" id="KW-1185">Reference proteome</keyword>
<gene>
    <name evidence="1" type="ORF">SIL87_20030</name>
</gene>
<protein>
    <submittedName>
        <fullName evidence="1">Uncharacterized protein</fullName>
    </submittedName>
</protein>
<dbReference type="EMBL" id="JAWXYB010000018">
    <property type="protein sequence ID" value="MDX5933044.1"/>
    <property type="molecule type" value="Genomic_DNA"/>
</dbReference>
<accession>A0AAW9DUX6</accession>
<dbReference type="Proteomes" id="UP001279553">
    <property type="component" value="Unassembled WGS sequence"/>
</dbReference>
<name>A0AAW9DUX6_ACIAO</name>
<reference evidence="1 2" key="1">
    <citation type="submission" date="2023-11" db="EMBL/GenBank/DDBJ databases">
        <title>MicrobeMod: A computational toolkit for identifying prokaryotic methylation and restriction-modification with nanopore sequencing.</title>
        <authorList>
            <person name="Crits-Christoph A."/>
            <person name="Kang S.C."/>
            <person name="Lee H."/>
            <person name="Ostrov N."/>
        </authorList>
    </citation>
    <scope>NUCLEOTIDE SEQUENCE [LARGE SCALE GENOMIC DNA]</scope>
    <source>
        <strain evidence="1 2">DSMZ 700</strain>
    </source>
</reference>
<proteinExistence type="predicted"/>
<organism evidence="1 2">
    <name type="scientific">Acidiphilium acidophilum</name>
    <name type="common">Thiobacillus acidophilus</name>
    <dbReference type="NCBI Taxonomy" id="76588"/>
    <lineage>
        <taxon>Bacteria</taxon>
        <taxon>Pseudomonadati</taxon>
        <taxon>Pseudomonadota</taxon>
        <taxon>Alphaproteobacteria</taxon>
        <taxon>Acetobacterales</taxon>
        <taxon>Acidocellaceae</taxon>
        <taxon>Acidiphilium</taxon>
    </lineage>
</organism>
<evidence type="ECO:0000313" key="2">
    <source>
        <dbReference type="Proteomes" id="UP001279553"/>
    </source>
</evidence>
<sequence>MIRSISLSSSGDFVAWLFLDVSSLNLAARECRYFFVYRKPNEDRGVGLPQNVKMAPIPRTVRR</sequence>